<proteinExistence type="predicted"/>
<dbReference type="Proteomes" id="UP001159915">
    <property type="component" value="Unassembled WGS sequence"/>
</dbReference>
<sequence>MKNIAFFLLFFLLVSGHSNANAVGGSIGGWQVVSNVANGIGAKITATKDVLVNGAKTTVTGTANIMPNPSNMGKFMARLGGAAVVSEALNQLLDGVDYVMDPVNNSVTYKDKNTSDPSKTSPNKFQNTDGVFLSYGSFDEAVKAQFEILRKRSPDTYGTLISFTDRHLYPSDSPYRAYEIKYLRNGNQQIANFLIQRVVNPAYDSSFEEEKKTVPLSDIGQQVIDQAEKDIKAGNVASPAVALSRAVAQDMVQEAEADDVKARPIAQQLEKNPEYPSDNDAEGEITKPEVIDPATGEVVKPAETSSIAMQFPKACEWFPQACVFIDWAMTDPNVDSDMEVPEKEIEKQEIKKDLVKISGRSCPSDVKFDVDGLPFGIKINKAYSMQEICNTVEPLKYVFELITAVICALILLRV</sequence>
<organism evidence="3 4">
    <name type="scientific">Acinetobacter johnsonii</name>
    <dbReference type="NCBI Taxonomy" id="40214"/>
    <lineage>
        <taxon>Bacteria</taxon>
        <taxon>Pseudomonadati</taxon>
        <taxon>Pseudomonadota</taxon>
        <taxon>Gammaproteobacteria</taxon>
        <taxon>Moraxellales</taxon>
        <taxon>Moraxellaceae</taxon>
        <taxon>Acinetobacter</taxon>
    </lineage>
</organism>
<feature type="chain" id="PRO_5041301969" evidence="2">
    <location>
        <begin position="21"/>
        <end position="414"/>
    </location>
</feature>
<keyword evidence="2" id="KW-0732">Signal</keyword>
<reference evidence="3" key="1">
    <citation type="submission" date="2022-09" db="EMBL/GenBank/DDBJ databases">
        <title>Intensive care unit water sources are persistently colonized with multi-drug resistant bacteria and are the site of extensive horizontal gene transfer of antibiotic resistance genes.</title>
        <authorList>
            <person name="Diorio-Toth L."/>
        </authorList>
    </citation>
    <scope>NUCLEOTIDE SEQUENCE</scope>
    <source>
        <strain evidence="3">GD03920</strain>
    </source>
</reference>
<accession>A0AA42MVB6</accession>
<comment type="caution">
    <text evidence="3">The sequence shown here is derived from an EMBL/GenBank/DDBJ whole genome shotgun (WGS) entry which is preliminary data.</text>
</comment>
<evidence type="ECO:0000313" key="3">
    <source>
        <dbReference type="EMBL" id="MDH0970507.1"/>
    </source>
</evidence>
<dbReference type="RefSeq" id="WP_279670859.1">
    <property type="nucleotide sequence ID" value="NZ_JAOCBE010000001.1"/>
</dbReference>
<evidence type="ECO:0000256" key="2">
    <source>
        <dbReference type="SAM" id="SignalP"/>
    </source>
</evidence>
<evidence type="ECO:0000256" key="1">
    <source>
        <dbReference type="SAM" id="MobiDB-lite"/>
    </source>
</evidence>
<gene>
    <name evidence="3" type="ORF">N5C10_15115</name>
</gene>
<feature type="signal peptide" evidence="2">
    <location>
        <begin position="1"/>
        <end position="20"/>
    </location>
</feature>
<protein>
    <submittedName>
        <fullName evidence="3">Uncharacterized protein</fullName>
    </submittedName>
</protein>
<evidence type="ECO:0000313" key="4">
    <source>
        <dbReference type="Proteomes" id="UP001159915"/>
    </source>
</evidence>
<name>A0AA42MVB6_ACIJO</name>
<dbReference type="EMBL" id="JAOCBE010000001">
    <property type="protein sequence ID" value="MDH0970507.1"/>
    <property type="molecule type" value="Genomic_DNA"/>
</dbReference>
<dbReference type="AlphaFoldDB" id="A0AA42MVB6"/>
<feature type="region of interest" description="Disordered" evidence="1">
    <location>
        <begin position="261"/>
        <end position="284"/>
    </location>
</feature>